<dbReference type="RefSeq" id="WP_092133156.1">
    <property type="nucleotide sequence ID" value="NZ_FNQK01000006.1"/>
</dbReference>
<name>A0A1H3Y103_BIZPA</name>
<dbReference type="STRING" id="283786.SAMN04487990_10610"/>
<evidence type="ECO:0000259" key="9">
    <source>
        <dbReference type="Pfam" id="PF22744"/>
    </source>
</evidence>
<feature type="transmembrane region" description="Helical" evidence="6">
    <location>
        <begin position="138"/>
        <end position="161"/>
    </location>
</feature>
<evidence type="ECO:0000259" key="7">
    <source>
        <dbReference type="Pfam" id="PF04024"/>
    </source>
</evidence>
<keyword evidence="3 6" id="KW-0812">Transmembrane</keyword>
<dbReference type="Pfam" id="PF22571">
    <property type="entry name" value="LiaI-LiaF-TM_PspC"/>
    <property type="match status" value="1"/>
</dbReference>
<evidence type="ECO:0000256" key="4">
    <source>
        <dbReference type="ARBA" id="ARBA00022989"/>
    </source>
</evidence>
<dbReference type="InterPro" id="IPR054319">
    <property type="entry name" value="PspC-rel_ToastRack"/>
</dbReference>
<keyword evidence="2" id="KW-1003">Cell membrane</keyword>
<feature type="transmembrane region" description="Helical" evidence="6">
    <location>
        <begin position="304"/>
        <end position="328"/>
    </location>
</feature>
<dbReference type="AlphaFoldDB" id="A0A1H3Y103"/>
<proteinExistence type="predicted"/>
<accession>A0A1H3Y103</accession>
<evidence type="ECO:0000313" key="10">
    <source>
        <dbReference type="EMBL" id="SEA05405.1"/>
    </source>
</evidence>
<evidence type="ECO:0000259" key="8">
    <source>
        <dbReference type="Pfam" id="PF22571"/>
    </source>
</evidence>
<evidence type="ECO:0000256" key="6">
    <source>
        <dbReference type="SAM" id="Phobius"/>
    </source>
</evidence>
<dbReference type="InterPro" id="IPR052027">
    <property type="entry name" value="PspC"/>
</dbReference>
<protein>
    <submittedName>
        <fullName evidence="10">Phage shock protein C (PspC) family protein</fullName>
    </submittedName>
</protein>
<feature type="domain" description="PspC-related ToastRack" evidence="9">
    <location>
        <begin position="413"/>
        <end position="546"/>
    </location>
</feature>
<comment type="subcellular location">
    <subcellularLocation>
        <location evidence="1">Cell membrane</location>
        <topology evidence="1">Single-pass membrane protein</topology>
    </subcellularLocation>
</comment>
<dbReference type="Pfam" id="PF04024">
    <property type="entry name" value="PspC"/>
    <property type="match status" value="1"/>
</dbReference>
<feature type="transmembrane region" description="Helical" evidence="6">
    <location>
        <begin position="340"/>
        <end position="362"/>
    </location>
</feature>
<dbReference type="InterPro" id="IPR054321">
    <property type="entry name" value="PspC-rel_TM"/>
</dbReference>
<reference evidence="10 11" key="1">
    <citation type="submission" date="2016-10" db="EMBL/GenBank/DDBJ databases">
        <authorList>
            <person name="de Groot N.N."/>
        </authorList>
    </citation>
    <scope>NUCLEOTIDE SEQUENCE [LARGE SCALE GENOMIC DNA]</scope>
    <source>
        <strain evidence="10 11">DSM 23842</strain>
    </source>
</reference>
<evidence type="ECO:0000256" key="1">
    <source>
        <dbReference type="ARBA" id="ARBA00004162"/>
    </source>
</evidence>
<keyword evidence="5 6" id="KW-0472">Membrane</keyword>
<keyword evidence="4 6" id="KW-1133">Transmembrane helix</keyword>
<dbReference type="PANTHER" id="PTHR33885:SF3">
    <property type="entry name" value="PHAGE SHOCK PROTEIN C"/>
    <property type="match status" value="1"/>
</dbReference>
<gene>
    <name evidence="10" type="ORF">SAMN04487990_10610</name>
</gene>
<keyword evidence="11" id="KW-1185">Reference proteome</keyword>
<dbReference type="GO" id="GO:0005886">
    <property type="term" value="C:plasma membrane"/>
    <property type="evidence" value="ECO:0007669"/>
    <property type="project" value="UniProtKB-SubCell"/>
</dbReference>
<sequence length="617" mass="69180">MNKTVNINLAGIFYHIDEDAYLKLQRYLEAIKRSFTDSQGRDEIVADIEARIAELFAERIKHDKQVIGIKEVDEIISIMGQPEDYLVDDEIFEDEPKQHKAKKAGVKKLFRDTDNSYIGGVSAGLGHYLGINATWIRLVWILLVFGVGTGIFVYIILWILIPEAKTTSEKIIMTGERVNITNIEKKIRDGFDNVSETVKNVDLQKHSNKIKEGFESVSGSISDSVKRAKGNSIKSSSKSFFDTIADVISFFFKIFAKFIGLILIFTGATAVISLIVGLISASVLDHSKFFNSDIADLSSASGAPIWLLALLLFFTFAIPFFMLFYLGLKILVTNLKSIGSIAKFSLLGLWILSLIGLAVIGARQGLSYSEKAPAITIKNLDTITAKDTLVISMKAHDNFAEEFYRNSSFNYGYNNAGDEVTYSQDIRLIIKSTRDSIAKIKILKTARGASFEAAKERANTISYNYEFRNNELILDNHLLISNDEQKRDQRVEITVYLPIGSTLLANENTYRYHKNSSRYNDILDNGMENYYLKVQNNKLRCLDCPTTFDNTDDDFAVNIDIKDKDAKLLINEDGLEAKNKNSELEINNNGVKAKSKSVNVTIDESGININSDTDTNE</sequence>
<dbReference type="InterPro" id="IPR007168">
    <property type="entry name" value="Phageshock_PspC_N"/>
</dbReference>
<evidence type="ECO:0000256" key="5">
    <source>
        <dbReference type="ARBA" id="ARBA00023136"/>
    </source>
</evidence>
<dbReference type="Pfam" id="PF22744">
    <property type="entry name" value="Toast-rack_PspC-Cterm"/>
    <property type="match status" value="1"/>
</dbReference>
<evidence type="ECO:0000256" key="3">
    <source>
        <dbReference type="ARBA" id="ARBA00022692"/>
    </source>
</evidence>
<feature type="domain" description="Phage shock protein PspC N-terminal" evidence="7">
    <location>
        <begin position="107"/>
        <end position="164"/>
    </location>
</feature>
<evidence type="ECO:0000256" key="2">
    <source>
        <dbReference type="ARBA" id="ARBA00022475"/>
    </source>
</evidence>
<feature type="transmembrane region" description="Helical" evidence="6">
    <location>
        <begin position="258"/>
        <end position="284"/>
    </location>
</feature>
<dbReference type="PANTHER" id="PTHR33885">
    <property type="entry name" value="PHAGE SHOCK PROTEIN C"/>
    <property type="match status" value="1"/>
</dbReference>
<dbReference type="Proteomes" id="UP000198846">
    <property type="component" value="Unassembled WGS sequence"/>
</dbReference>
<organism evidence="10 11">
    <name type="scientific">Bizionia paragorgiae</name>
    <dbReference type="NCBI Taxonomy" id="283786"/>
    <lineage>
        <taxon>Bacteria</taxon>
        <taxon>Pseudomonadati</taxon>
        <taxon>Bacteroidota</taxon>
        <taxon>Flavobacteriia</taxon>
        <taxon>Flavobacteriales</taxon>
        <taxon>Flavobacteriaceae</taxon>
        <taxon>Bizionia</taxon>
    </lineage>
</organism>
<feature type="domain" description="PspC-related transmembrane region" evidence="8">
    <location>
        <begin position="230"/>
        <end position="368"/>
    </location>
</feature>
<evidence type="ECO:0000313" key="11">
    <source>
        <dbReference type="Proteomes" id="UP000198846"/>
    </source>
</evidence>
<dbReference type="EMBL" id="FNQK01000006">
    <property type="protein sequence ID" value="SEA05405.1"/>
    <property type="molecule type" value="Genomic_DNA"/>
</dbReference>
<dbReference type="OrthoDB" id="5772680at2"/>